<organism evidence="5">
    <name type="scientific">marine metagenome</name>
    <dbReference type="NCBI Taxonomy" id="408172"/>
    <lineage>
        <taxon>unclassified sequences</taxon>
        <taxon>metagenomes</taxon>
        <taxon>ecological metagenomes</taxon>
    </lineage>
</organism>
<protein>
    <recommendedName>
        <fullName evidence="6">PASTA domain-containing protein</fullName>
    </recommendedName>
</protein>
<dbReference type="Gene3D" id="3.90.1310.10">
    <property type="entry name" value="Penicillin-binding protein 2a (Domain 2)"/>
    <property type="match status" value="1"/>
</dbReference>
<evidence type="ECO:0000256" key="1">
    <source>
        <dbReference type="ARBA" id="ARBA00004370"/>
    </source>
</evidence>
<sequence>MQASRGNIYDRNNVLLTRNISHITLCGNPSDIVDKKSVAHILGQCTENPPAYYLEKLNSKNPFVFLERNILGSQCDYVSKLKNYGVIIKKNYFRYYPFGSTGSQVIGFTDPDSRGLSGIEKQYDPVLTGTPGWIMKKRSGTGKSKRDNSYPYVKPSNGSNIQVTLNIEYQCILEDELKKQMNVTDAKGATGVLMNPETGEILAMASIPSFDSNHPSDYPLEYQKIKAITDQFEPGSTFKIVSATAALEKNIVRIDDEFFCENGSFFYNGVRIGDHEKYGLLTFSQILEQSSNVGIIKITELLQGQSLYQYIKKFGFGIETDINLPGESKGFIREPRNWSKISPGVISMGQEISVTALQLASAYSAIANGGYLLRPKIVNQIMSHDRKIKKNKNSNVLRKVASLETTETIKNILVKTVKMGTGASATIPGWSIAGKTGTAEKFINGSYSETKFISNFVGFFPAEKPILLGVILIDEPKFGFHWGSTGAAPVFRNVAQRIINMDDSFQHKQEPKKILHENNLWASNKTVFSENIKNPVLFNHPVKVENMECIVPDVRQMSLLKAVRKIKESGFTHTFHGSGIVHWQSPKPNLTKTCGSTCVIGLN</sequence>
<evidence type="ECO:0000259" key="3">
    <source>
        <dbReference type="Pfam" id="PF00905"/>
    </source>
</evidence>
<name>A0A381WPT8_9ZZZZ</name>
<comment type="subcellular location">
    <subcellularLocation>
        <location evidence="1">Membrane</location>
    </subcellularLocation>
</comment>
<dbReference type="GO" id="GO:0008658">
    <property type="term" value="F:penicillin binding"/>
    <property type="evidence" value="ECO:0007669"/>
    <property type="project" value="InterPro"/>
</dbReference>
<dbReference type="InterPro" id="IPR036138">
    <property type="entry name" value="PBP_dimer_sf"/>
</dbReference>
<keyword evidence="2" id="KW-0472">Membrane</keyword>
<dbReference type="InterPro" id="IPR005311">
    <property type="entry name" value="PBP_dimer"/>
</dbReference>
<evidence type="ECO:0000256" key="2">
    <source>
        <dbReference type="ARBA" id="ARBA00023136"/>
    </source>
</evidence>
<dbReference type="AlphaFoldDB" id="A0A381WPT8"/>
<accession>A0A381WPT8</accession>
<dbReference type="InterPro" id="IPR012338">
    <property type="entry name" value="Beta-lactam/transpept-like"/>
</dbReference>
<dbReference type="EMBL" id="UINC01012412">
    <property type="protein sequence ID" value="SVA54218.1"/>
    <property type="molecule type" value="Genomic_DNA"/>
</dbReference>
<dbReference type="GO" id="GO:0071555">
    <property type="term" value="P:cell wall organization"/>
    <property type="evidence" value="ECO:0007669"/>
    <property type="project" value="TreeGrafter"/>
</dbReference>
<dbReference type="PANTHER" id="PTHR30627">
    <property type="entry name" value="PEPTIDOGLYCAN D,D-TRANSPEPTIDASE"/>
    <property type="match status" value="1"/>
</dbReference>
<dbReference type="GO" id="GO:0005886">
    <property type="term" value="C:plasma membrane"/>
    <property type="evidence" value="ECO:0007669"/>
    <property type="project" value="TreeGrafter"/>
</dbReference>
<dbReference type="Gene3D" id="3.30.450.330">
    <property type="match status" value="1"/>
</dbReference>
<proteinExistence type="predicted"/>
<dbReference type="InterPro" id="IPR050515">
    <property type="entry name" value="Beta-lactam/transpept"/>
</dbReference>
<feature type="domain" description="Penicillin-binding protein dimerisation" evidence="4">
    <location>
        <begin position="2"/>
        <end position="144"/>
    </location>
</feature>
<gene>
    <name evidence="5" type="ORF">METZ01_LOCUS107072</name>
</gene>
<dbReference type="Gene3D" id="3.40.710.10">
    <property type="entry name" value="DD-peptidase/beta-lactamase superfamily"/>
    <property type="match status" value="1"/>
</dbReference>
<evidence type="ECO:0000313" key="5">
    <source>
        <dbReference type="EMBL" id="SVA54218.1"/>
    </source>
</evidence>
<reference evidence="5" key="1">
    <citation type="submission" date="2018-05" db="EMBL/GenBank/DDBJ databases">
        <authorList>
            <person name="Lanie J.A."/>
            <person name="Ng W.-L."/>
            <person name="Kazmierczak K.M."/>
            <person name="Andrzejewski T.M."/>
            <person name="Davidsen T.M."/>
            <person name="Wayne K.J."/>
            <person name="Tettelin H."/>
            <person name="Glass J.I."/>
            <person name="Rusch D."/>
            <person name="Podicherti R."/>
            <person name="Tsui H.-C.T."/>
            <person name="Winkler M.E."/>
        </authorList>
    </citation>
    <scope>NUCLEOTIDE SEQUENCE</scope>
</reference>
<dbReference type="InterPro" id="IPR001460">
    <property type="entry name" value="PCN-bd_Tpept"/>
</dbReference>
<dbReference type="PANTHER" id="PTHR30627:SF1">
    <property type="entry name" value="PEPTIDOGLYCAN D,D-TRANSPEPTIDASE FTSI"/>
    <property type="match status" value="1"/>
</dbReference>
<dbReference type="Pfam" id="PF00905">
    <property type="entry name" value="Transpeptidase"/>
    <property type="match status" value="1"/>
</dbReference>
<dbReference type="SUPFAM" id="SSF56519">
    <property type="entry name" value="Penicillin binding protein dimerisation domain"/>
    <property type="match status" value="1"/>
</dbReference>
<evidence type="ECO:0008006" key="6">
    <source>
        <dbReference type="Google" id="ProtNLM"/>
    </source>
</evidence>
<feature type="domain" description="Penicillin-binding protein transpeptidase" evidence="3">
    <location>
        <begin position="190"/>
        <end position="495"/>
    </location>
</feature>
<dbReference type="SUPFAM" id="SSF54184">
    <property type="entry name" value="Penicillin-binding protein 2x (pbp-2x), c-terminal domain"/>
    <property type="match status" value="1"/>
</dbReference>
<dbReference type="SUPFAM" id="SSF56601">
    <property type="entry name" value="beta-lactamase/transpeptidase-like"/>
    <property type="match status" value="1"/>
</dbReference>
<evidence type="ECO:0000259" key="4">
    <source>
        <dbReference type="Pfam" id="PF03717"/>
    </source>
</evidence>
<dbReference type="Pfam" id="PF03717">
    <property type="entry name" value="PBP_dimer"/>
    <property type="match status" value="1"/>
</dbReference>